<feature type="transmembrane region" description="Helical" evidence="1">
    <location>
        <begin position="55"/>
        <end position="75"/>
    </location>
</feature>
<dbReference type="Proteomes" id="UP000186079">
    <property type="component" value="Unassembled WGS sequence"/>
</dbReference>
<keyword evidence="4" id="KW-0012">Acyltransferase</keyword>
<reference evidence="4 5" key="1">
    <citation type="submission" date="2017-01" db="EMBL/GenBank/DDBJ databases">
        <authorList>
            <person name="Mah S.A."/>
            <person name="Swanson W.J."/>
            <person name="Moy G.W."/>
            <person name="Vacquier V.D."/>
        </authorList>
    </citation>
    <scope>NUCLEOTIDE SEQUENCE [LARGE SCALE GENOMIC DNA]</scope>
    <source>
        <strain evidence="4 5">ATCC 29606</strain>
    </source>
</reference>
<accession>A0A1N6WCG8</accession>
<feature type="transmembrane region" description="Helical" evidence="1">
    <location>
        <begin position="245"/>
        <end position="262"/>
    </location>
</feature>
<keyword evidence="1" id="KW-1133">Transmembrane helix</keyword>
<sequence length="667" mass="74300">MGALSAVSFKEMPLATGSKLVTSSKEFRSDINGLRAWAVVSVVLYHFGVPGVQGGFVGVDVFFVISGFLMSGIILNGMEAGRFSLWRFYWARARRIIPALVVLCAAVLCLGWFLLMSSEYQALGRHARDSLFFTSNLQYLSESGYFDSDSHEKWLLHTWSLSVEWQFYLLFPLLLLLVGKIFNAPRAFVAAVIALFAASLFWCLVLTYNQPDAAFFKLESRAWEMLAGAALFVCRVSLGTQIQRRVASGLGLVLIAASVVIFTPESLWPGWGAALPVAGAVLVLLARDEDSIWTSSGLAQWLGDRSYSIYLWHWPVVVSLAYFGVDEQYFWMLLGVLISLGLGHFSYLLVEVPSRNFLSRKNADFRGFLWLSFLAVTVMVASQYVRKTGVVDRLPEEVRAVDSARLDVNPRRDECQDARASCIYGGDQLEIIVVGDSHADTIVTAVMDSLDEPAGVLYKGESGCLVMHGAKRTKEHKDCERLNRWVLEELPGVLPGKPVLLVNALSGYALGSGDSYENVGRPSVYFQQEYLLSSARFREEFRQGYIDTACRIAQAHPLYVMRPLPEMPGHVPNVIGRAMLRGSSIEIHQTLQDYRKRNDFIWSLQDEAAEKCGVTILDPLPYLCGDGRCAGAKDGVLYYSDTDHLTQSGNRRLIPLFSDAFKQNKDL</sequence>
<feature type="transmembrane region" description="Helical" evidence="1">
    <location>
        <begin position="220"/>
        <end position="238"/>
    </location>
</feature>
<feature type="transmembrane region" description="Helical" evidence="1">
    <location>
        <begin position="268"/>
        <end position="286"/>
    </location>
</feature>
<dbReference type="RefSeq" id="WP_234703288.1">
    <property type="nucleotide sequence ID" value="NZ_FTMC01000011.1"/>
</dbReference>
<keyword evidence="4" id="KW-0808">Transferase</keyword>
<dbReference type="GO" id="GO:0016020">
    <property type="term" value="C:membrane"/>
    <property type="evidence" value="ECO:0007669"/>
    <property type="project" value="TreeGrafter"/>
</dbReference>
<evidence type="ECO:0000259" key="3">
    <source>
        <dbReference type="Pfam" id="PF19040"/>
    </source>
</evidence>
<feature type="domain" description="SGNH" evidence="3">
    <location>
        <begin position="418"/>
        <end position="658"/>
    </location>
</feature>
<name>A0A1N6WCG8_9PSED</name>
<dbReference type="InterPro" id="IPR002656">
    <property type="entry name" value="Acyl_transf_3_dom"/>
</dbReference>
<gene>
    <name evidence="4" type="ORF">SAMN05421672_11137</name>
</gene>
<evidence type="ECO:0000259" key="2">
    <source>
        <dbReference type="Pfam" id="PF01757"/>
    </source>
</evidence>
<evidence type="ECO:0000256" key="1">
    <source>
        <dbReference type="SAM" id="Phobius"/>
    </source>
</evidence>
<protein>
    <submittedName>
        <fullName evidence="4">Peptidoglycan/LPS O-acetylase OafA/YrhL, contains acyltransferase and SGNH-hydrolase domains</fullName>
    </submittedName>
</protein>
<feature type="domain" description="Acyltransferase 3" evidence="2">
    <location>
        <begin position="30"/>
        <end position="337"/>
    </location>
</feature>
<dbReference type="InterPro" id="IPR050879">
    <property type="entry name" value="Acyltransferase_3"/>
</dbReference>
<feature type="transmembrane region" description="Helical" evidence="1">
    <location>
        <begin position="96"/>
        <end position="115"/>
    </location>
</feature>
<feature type="transmembrane region" description="Helical" evidence="1">
    <location>
        <begin position="329"/>
        <end position="348"/>
    </location>
</feature>
<organism evidence="4 5">
    <name type="scientific">Pseudomonas flexibilis</name>
    <dbReference type="NCBI Taxonomy" id="706570"/>
    <lineage>
        <taxon>Bacteria</taxon>
        <taxon>Pseudomonadati</taxon>
        <taxon>Pseudomonadota</taxon>
        <taxon>Gammaproteobacteria</taxon>
        <taxon>Pseudomonadales</taxon>
        <taxon>Pseudomonadaceae</taxon>
        <taxon>Pseudomonas</taxon>
    </lineage>
</organism>
<keyword evidence="1" id="KW-0472">Membrane</keyword>
<dbReference type="GO" id="GO:0016787">
    <property type="term" value="F:hydrolase activity"/>
    <property type="evidence" value="ECO:0007669"/>
    <property type="project" value="UniProtKB-KW"/>
</dbReference>
<feature type="transmembrane region" description="Helical" evidence="1">
    <location>
        <begin position="368"/>
        <end position="385"/>
    </location>
</feature>
<proteinExistence type="predicted"/>
<keyword evidence="1" id="KW-0812">Transmembrane</keyword>
<feature type="transmembrane region" description="Helical" evidence="1">
    <location>
        <begin position="189"/>
        <end position="208"/>
    </location>
</feature>
<evidence type="ECO:0000313" key="5">
    <source>
        <dbReference type="Proteomes" id="UP000186079"/>
    </source>
</evidence>
<dbReference type="AlphaFoldDB" id="A0A1N6WCG8"/>
<evidence type="ECO:0000313" key="4">
    <source>
        <dbReference type="EMBL" id="SIQ87728.1"/>
    </source>
</evidence>
<dbReference type="PANTHER" id="PTHR23028:SF53">
    <property type="entry name" value="ACYL_TRANSF_3 DOMAIN-CONTAINING PROTEIN"/>
    <property type="match status" value="1"/>
</dbReference>
<dbReference type="Pfam" id="PF19040">
    <property type="entry name" value="SGNH"/>
    <property type="match status" value="1"/>
</dbReference>
<dbReference type="InterPro" id="IPR043968">
    <property type="entry name" value="SGNH"/>
</dbReference>
<dbReference type="Pfam" id="PF01757">
    <property type="entry name" value="Acyl_transf_3"/>
    <property type="match status" value="1"/>
</dbReference>
<feature type="transmembrane region" description="Helical" evidence="1">
    <location>
        <begin position="307"/>
        <end position="323"/>
    </location>
</feature>
<dbReference type="PANTHER" id="PTHR23028">
    <property type="entry name" value="ACETYLTRANSFERASE"/>
    <property type="match status" value="1"/>
</dbReference>
<feature type="transmembrane region" description="Helical" evidence="1">
    <location>
        <begin position="165"/>
        <end position="182"/>
    </location>
</feature>
<dbReference type="EMBL" id="FTMC01000011">
    <property type="protein sequence ID" value="SIQ87728.1"/>
    <property type="molecule type" value="Genomic_DNA"/>
</dbReference>
<keyword evidence="4" id="KW-0378">Hydrolase</keyword>
<dbReference type="GO" id="GO:0009103">
    <property type="term" value="P:lipopolysaccharide biosynthetic process"/>
    <property type="evidence" value="ECO:0007669"/>
    <property type="project" value="TreeGrafter"/>
</dbReference>
<dbReference type="GO" id="GO:0016747">
    <property type="term" value="F:acyltransferase activity, transferring groups other than amino-acyl groups"/>
    <property type="evidence" value="ECO:0007669"/>
    <property type="project" value="InterPro"/>
</dbReference>